<evidence type="ECO:0000313" key="2">
    <source>
        <dbReference type="Proteomes" id="UP000199155"/>
    </source>
</evidence>
<dbReference type="SUPFAM" id="SSF55729">
    <property type="entry name" value="Acyl-CoA N-acyltransferases (Nat)"/>
    <property type="match status" value="1"/>
</dbReference>
<name>A0A1G9F2B0_9ACTN</name>
<accession>A0A1G9F2B0</accession>
<protein>
    <recommendedName>
        <fullName evidence="3">N-acetyltransferase</fullName>
    </recommendedName>
</protein>
<evidence type="ECO:0008006" key="3">
    <source>
        <dbReference type="Google" id="ProtNLM"/>
    </source>
</evidence>
<dbReference type="Gene3D" id="3.40.630.30">
    <property type="match status" value="1"/>
</dbReference>
<dbReference type="EMBL" id="FNFF01000012">
    <property type="protein sequence ID" value="SDK82534.1"/>
    <property type="molecule type" value="Genomic_DNA"/>
</dbReference>
<reference evidence="1 2" key="1">
    <citation type="submission" date="2016-10" db="EMBL/GenBank/DDBJ databases">
        <authorList>
            <person name="de Groot N.N."/>
        </authorList>
    </citation>
    <scope>NUCLEOTIDE SEQUENCE [LARGE SCALE GENOMIC DNA]</scope>
    <source>
        <strain evidence="1 2">CGMCC 4.5727</strain>
    </source>
</reference>
<gene>
    <name evidence="1" type="ORF">SAMN05421806_112190</name>
</gene>
<sequence length="139" mass="15394">MPTSLAAERFRLEPLGPRHNAGDHAAWTGSIAHIRATPGYPDGNWPPPGGMSEEANLADLQRHERDFAERRGFTYTVLEPTTGEVVGCVYIYPSDHGSDAEVSSWVRADRAELDVPLYEAVTDWLGEHWPFAGVDYASR</sequence>
<dbReference type="STRING" id="417292.SAMN05421806_112190"/>
<dbReference type="Proteomes" id="UP000199155">
    <property type="component" value="Unassembled WGS sequence"/>
</dbReference>
<dbReference type="AlphaFoldDB" id="A0A1G9F2B0"/>
<organism evidence="1 2">
    <name type="scientific">Streptomyces indicus</name>
    <dbReference type="NCBI Taxonomy" id="417292"/>
    <lineage>
        <taxon>Bacteria</taxon>
        <taxon>Bacillati</taxon>
        <taxon>Actinomycetota</taxon>
        <taxon>Actinomycetes</taxon>
        <taxon>Kitasatosporales</taxon>
        <taxon>Streptomycetaceae</taxon>
        <taxon>Streptomyces</taxon>
    </lineage>
</organism>
<evidence type="ECO:0000313" key="1">
    <source>
        <dbReference type="EMBL" id="SDK82534.1"/>
    </source>
</evidence>
<dbReference type="InterPro" id="IPR016181">
    <property type="entry name" value="Acyl_CoA_acyltransferase"/>
</dbReference>
<proteinExistence type="predicted"/>
<keyword evidence="2" id="KW-1185">Reference proteome</keyword>